<accession>A0ABY4C271</accession>
<feature type="domain" description="Glycosyl transferase family 51" evidence="11">
    <location>
        <begin position="95"/>
        <end position="177"/>
    </location>
</feature>
<feature type="compositionally biased region" description="Gly residues" evidence="9">
    <location>
        <begin position="794"/>
        <end position="819"/>
    </location>
</feature>
<evidence type="ECO:0000256" key="3">
    <source>
        <dbReference type="ARBA" id="ARBA00022676"/>
    </source>
</evidence>
<feature type="domain" description="Glycosyl transferase family 51" evidence="11">
    <location>
        <begin position="207"/>
        <end position="313"/>
    </location>
</feature>
<protein>
    <submittedName>
        <fullName evidence="12">Penicillin-binding protein</fullName>
    </submittedName>
</protein>
<evidence type="ECO:0000256" key="8">
    <source>
        <dbReference type="ARBA" id="ARBA00049902"/>
    </source>
</evidence>
<dbReference type="Pfam" id="PF00912">
    <property type="entry name" value="Transgly"/>
    <property type="match status" value="2"/>
</dbReference>
<feature type="compositionally biased region" description="Low complexity" evidence="9">
    <location>
        <begin position="755"/>
        <end position="769"/>
    </location>
</feature>
<dbReference type="InterPro" id="IPR023346">
    <property type="entry name" value="Lysozyme-like_dom_sf"/>
</dbReference>
<evidence type="ECO:0000256" key="9">
    <source>
        <dbReference type="SAM" id="MobiDB-lite"/>
    </source>
</evidence>
<dbReference type="InterPro" id="IPR001264">
    <property type="entry name" value="Glyco_trans_51"/>
</dbReference>
<keyword evidence="5" id="KW-0378">Hydrolase</keyword>
<keyword evidence="6" id="KW-0511">Multifunctional enzyme</keyword>
<reference evidence="12 13" key="1">
    <citation type="submission" date="2022-03" db="EMBL/GenBank/DDBJ databases">
        <title>Mucilaginibacter sp. isolated from the gut of Protaetia brevitarsis seulensis larvae.</title>
        <authorList>
            <person name="Won M."/>
            <person name="Kim S.-J."/>
            <person name="Kwon S.-W."/>
        </authorList>
    </citation>
    <scope>NUCLEOTIDE SEQUENCE [LARGE SCALE GENOMIC DNA]</scope>
    <source>
        <strain evidence="12 13">CFWR-12</strain>
    </source>
</reference>
<feature type="compositionally biased region" description="Low complexity" evidence="9">
    <location>
        <begin position="650"/>
        <end position="660"/>
    </location>
</feature>
<dbReference type="RefSeq" id="WP_243558002.1">
    <property type="nucleotide sequence ID" value="NZ_CP094528.1"/>
</dbReference>
<comment type="catalytic activity">
    <reaction evidence="8">
        <text>[GlcNAc-(1-&gt;4)-Mur2Ac(oyl-L-Ala-gamma-D-Glu-L-Lys-D-Ala-D-Ala)](n)-di-trans,octa-cis-undecaprenyl diphosphate + beta-D-GlcNAc-(1-&gt;4)-Mur2Ac(oyl-L-Ala-gamma-D-Glu-L-Lys-D-Ala-D-Ala)-di-trans,octa-cis-undecaprenyl diphosphate = [GlcNAc-(1-&gt;4)-Mur2Ac(oyl-L-Ala-gamma-D-Glu-L-Lys-D-Ala-D-Ala)](n+1)-di-trans,octa-cis-undecaprenyl diphosphate + di-trans,octa-cis-undecaprenyl diphosphate + H(+)</text>
        <dbReference type="Rhea" id="RHEA:23708"/>
        <dbReference type="Rhea" id="RHEA-COMP:9602"/>
        <dbReference type="Rhea" id="RHEA-COMP:9603"/>
        <dbReference type="ChEBI" id="CHEBI:15378"/>
        <dbReference type="ChEBI" id="CHEBI:58405"/>
        <dbReference type="ChEBI" id="CHEBI:60033"/>
        <dbReference type="ChEBI" id="CHEBI:78435"/>
        <dbReference type="EC" id="2.4.99.28"/>
    </reaction>
</comment>
<evidence type="ECO:0000256" key="7">
    <source>
        <dbReference type="ARBA" id="ARBA00034000"/>
    </source>
</evidence>
<keyword evidence="3" id="KW-0328">Glycosyltransferase</keyword>
<name>A0ABY4C271_9MICO</name>
<keyword evidence="2" id="KW-0645">Protease</keyword>
<gene>
    <name evidence="12" type="ORF">MTO99_06605</name>
</gene>
<dbReference type="Proteomes" id="UP000832097">
    <property type="component" value="Chromosome"/>
</dbReference>
<evidence type="ECO:0000256" key="6">
    <source>
        <dbReference type="ARBA" id="ARBA00023268"/>
    </source>
</evidence>
<evidence type="ECO:0000256" key="2">
    <source>
        <dbReference type="ARBA" id="ARBA00022670"/>
    </source>
</evidence>
<evidence type="ECO:0000313" key="12">
    <source>
        <dbReference type="EMBL" id="UOE45424.1"/>
    </source>
</evidence>
<dbReference type="InterPro" id="IPR001460">
    <property type="entry name" value="PCN-bd_Tpept"/>
</dbReference>
<feature type="region of interest" description="Disordered" evidence="9">
    <location>
        <begin position="650"/>
        <end position="671"/>
    </location>
</feature>
<evidence type="ECO:0000256" key="1">
    <source>
        <dbReference type="ARBA" id="ARBA00022645"/>
    </source>
</evidence>
<keyword evidence="13" id="KW-1185">Reference proteome</keyword>
<dbReference type="Gene3D" id="1.10.3810.10">
    <property type="entry name" value="Biosynthetic peptidoglycan transglycosylase-like"/>
    <property type="match status" value="1"/>
</dbReference>
<dbReference type="PANTHER" id="PTHR32282:SF33">
    <property type="entry name" value="PEPTIDOGLYCAN GLYCOSYLTRANSFERASE"/>
    <property type="match status" value="1"/>
</dbReference>
<evidence type="ECO:0000313" key="13">
    <source>
        <dbReference type="Proteomes" id="UP000832097"/>
    </source>
</evidence>
<dbReference type="PANTHER" id="PTHR32282">
    <property type="entry name" value="BINDING PROTEIN TRANSPEPTIDASE, PUTATIVE-RELATED"/>
    <property type="match status" value="1"/>
</dbReference>
<evidence type="ECO:0000256" key="4">
    <source>
        <dbReference type="ARBA" id="ARBA00022679"/>
    </source>
</evidence>
<keyword evidence="1" id="KW-0121">Carboxypeptidase</keyword>
<keyword evidence="4" id="KW-0808">Transferase</keyword>
<sequence length="819" mass="85285">MARPTKPRNKRNRDFAETRTPGGILGGVLGLLLASAAAAGLVVTAAAPGLAMVGVTASSTISIFDNLPGYLEIGELSEKSDIYAMSSDGTPVHLASFYDQNRVEVGWDQVSQYVKDAAVAGEDPRYYSHGGIDLQGTVRAALTTAAGRQTQGGSSIAQQYVKNVRVQECERDAGARLSEEAEEEELSADEQRAKLDEARLACYDKVTETTIDRKLKEMRLAIGVEKRYSKDEILLGYLNIAGFGGTVYGIEAAANYYFSTSAANVTLAQAAALMAIVNNPQKFRLDLPESETNGAANGYADTLLRRDYMLEKMLDEGKVTQAEYDEAVATPIQPVITEPSTGCQTAGGSAYFCDYVTQILENDPAFGDDAEERFLNFRRGGYQIYTTLDLDLQGAAERAIAENVPQVYPGWDVGGVISSVEVGTGRVLAMAQNKQYSQDPAVVAGRPEYTGINYNTDYDYGGSSGFQPGSSYKVFTLAQWLAEGHGLSERVDSRRKSNWGAFRDSCLGPQVADAGWNPRNDANEAGANYSALESTIGSINTGFLGMAKLLDQCGIAQKAEAFGVHRADGDPLLHVPSAVIGTNEVAPLSMAIAFAGIANNGVSCSPIAIDRIVGKDGQEIAPPKSTCTQAVVPEVAAGMHYGLRRVMSSGTGSASNAATSPRVPLIGKTGTTDGAKDTWMVGASTRVATAAAVVSVTGDANQRGISFASGQAATARHRMWPIVMSVAAAKYGGGEFSELGPGPVVGRADGFQQYTPAPEQTTAPATPAEVGDLPPADDPGNGGGRGGGGDRGDGGGGGGGGGDRGGGGGGDRGGGGRGG</sequence>
<feature type="region of interest" description="Disordered" evidence="9">
    <location>
        <begin position="743"/>
        <end position="819"/>
    </location>
</feature>
<evidence type="ECO:0000259" key="10">
    <source>
        <dbReference type="Pfam" id="PF00905"/>
    </source>
</evidence>
<dbReference type="InterPro" id="IPR036950">
    <property type="entry name" value="PBP_transglycosylase"/>
</dbReference>
<proteinExistence type="predicted"/>
<evidence type="ECO:0000256" key="5">
    <source>
        <dbReference type="ARBA" id="ARBA00022801"/>
    </source>
</evidence>
<dbReference type="InterPro" id="IPR050396">
    <property type="entry name" value="Glycosyltr_51/Transpeptidase"/>
</dbReference>
<feature type="domain" description="Penicillin-binding protein transpeptidase" evidence="10">
    <location>
        <begin position="580"/>
        <end position="707"/>
    </location>
</feature>
<comment type="catalytic activity">
    <reaction evidence="7">
        <text>Preferential cleavage: (Ac)2-L-Lys-D-Ala-|-D-Ala. Also transpeptidation of peptidyl-alanyl moieties that are N-acyl substituents of D-alanine.</text>
        <dbReference type="EC" id="3.4.16.4"/>
    </reaction>
</comment>
<dbReference type="Gene3D" id="3.40.710.10">
    <property type="entry name" value="DD-peptidase/beta-lactamase superfamily"/>
    <property type="match status" value="1"/>
</dbReference>
<dbReference type="SUPFAM" id="SSF53955">
    <property type="entry name" value="Lysozyme-like"/>
    <property type="match status" value="1"/>
</dbReference>
<dbReference type="Pfam" id="PF00905">
    <property type="entry name" value="Transpeptidase"/>
    <property type="match status" value="1"/>
</dbReference>
<dbReference type="EMBL" id="CP094528">
    <property type="protein sequence ID" value="UOE45424.1"/>
    <property type="molecule type" value="Genomic_DNA"/>
</dbReference>
<organism evidence="12 13">
    <name type="scientific">Agromyces larvae</name>
    <dbReference type="NCBI Taxonomy" id="2929802"/>
    <lineage>
        <taxon>Bacteria</taxon>
        <taxon>Bacillati</taxon>
        <taxon>Actinomycetota</taxon>
        <taxon>Actinomycetes</taxon>
        <taxon>Micrococcales</taxon>
        <taxon>Microbacteriaceae</taxon>
        <taxon>Agromyces</taxon>
    </lineage>
</organism>
<evidence type="ECO:0000259" key="11">
    <source>
        <dbReference type="Pfam" id="PF00912"/>
    </source>
</evidence>
<dbReference type="SUPFAM" id="SSF56601">
    <property type="entry name" value="beta-lactamase/transpeptidase-like"/>
    <property type="match status" value="1"/>
</dbReference>
<dbReference type="InterPro" id="IPR012338">
    <property type="entry name" value="Beta-lactam/transpept-like"/>
</dbReference>